<dbReference type="EMBL" id="BART01000233">
    <property type="protein sequence ID" value="GAG68302.1"/>
    <property type="molecule type" value="Genomic_DNA"/>
</dbReference>
<name>X1AEQ7_9ZZZZ</name>
<accession>X1AEQ7</accession>
<reference evidence="1" key="1">
    <citation type="journal article" date="2014" name="Front. Microbiol.">
        <title>High frequency of phylogenetically diverse reductive dehalogenase-homologous genes in deep subseafloor sedimentary metagenomes.</title>
        <authorList>
            <person name="Kawai M."/>
            <person name="Futagami T."/>
            <person name="Toyoda A."/>
            <person name="Takaki Y."/>
            <person name="Nishi S."/>
            <person name="Hori S."/>
            <person name="Arai W."/>
            <person name="Tsubouchi T."/>
            <person name="Morono Y."/>
            <person name="Uchiyama I."/>
            <person name="Ito T."/>
            <person name="Fujiyama A."/>
            <person name="Inagaki F."/>
            <person name="Takami H."/>
        </authorList>
    </citation>
    <scope>NUCLEOTIDE SEQUENCE</scope>
    <source>
        <strain evidence="1">Expedition CK06-06</strain>
    </source>
</reference>
<protein>
    <submittedName>
        <fullName evidence="1">Uncharacterized protein</fullName>
    </submittedName>
</protein>
<sequence length="45" mass="5206">MKDLTDLRLYDLWKEVKSQEDVSAIQTLESNNCNLTGKLLPQLQI</sequence>
<gene>
    <name evidence="1" type="ORF">S01H4_01313</name>
</gene>
<evidence type="ECO:0000313" key="1">
    <source>
        <dbReference type="EMBL" id="GAG68302.1"/>
    </source>
</evidence>
<organism evidence="1">
    <name type="scientific">marine sediment metagenome</name>
    <dbReference type="NCBI Taxonomy" id="412755"/>
    <lineage>
        <taxon>unclassified sequences</taxon>
        <taxon>metagenomes</taxon>
        <taxon>ecological metagenomes</taxon>
    </lineage>
</organism>
<proteinExistence type="predicted"/>
<comment type="caution">
    <text evidence="1">The sequence shown here is derived from an EMBL/GenBank/DDBJ whole genome shotgun (WGS) entry which is preliminary data.</text>
</comment>
<dbReference type="AlphaFoldDB" id="X1AEQ7"/>